<evidence type="ECO:0000256" key="5">
    <source>
        <dbReference type="ARBA" id="ARBA00022741"/>
    </source>
</evidence>
<feature type="transmembrane region" description="Helical" evidence="9">
    <location>
        <begin position="47"/>
        <end position="66"/>
    </location>
</feature>
<gene>
    <name evidence="12" type="ORF">IEZ26_22600</name>
</gene>
<evidence type="ECO:0000259" key="11">
    <source>
        <dbReference type="Pfam" id="PF07730"/>
    </source>
</evidence>
<evidence type="ECO:0000313" key="13">
    <source>
        <dbReference type="Proteomes" id="UP000618818"/>
    </source>
</evidence>
<dbReference type="InterPro" id="IPR003594">
    <property type="entry name" value="HATPase_dom"/>
</dbReference>
<proteinExistence type="predicted"/>
<keyword evidence="5" id="KW-0547">Nucleotide-binding</keyword>
<evidence type="ECO:0000313" key="12">
    <source>
        <dbReference type="EMBL" id="MBD3927430.1"/>
    </source>
</evidence>
<evidence type="ECO:0000256" key="8">
    <source>
        <dbReference type="ARBA" id="ARBA00023012"/>
    </source>
</evidence>
<keyword evidence="9" id="KW-0812">Transmembrane</keyword>
<feature type="transmembrane region" description="Helical" evidence="9">
    <location>
        <begin position="140"/>
        <end position="161"/>
    </location>
</feature>
<organism evidence="12 13">
    <name type="scientific">Nocardioides cavernae</name>
    <dbReference type="NCBI Taxonomy" id="1921566"/>
    <lineage>
        <taxon>Bacteria</taxon>
        <taxon>Bacillati</taxon>
        <taxon>Actinomycetota</taxon>
        <taxon>Actinomycetes</taxon>
        <taxon>Propionibacteriales</taxon>
        <taxon>Nocardioidaceae</taxon>
        <taxon>Nocardioides</taxon>
    </lineage>
</organism>
<dbReference type="PANTHER" id="PTHR24421">
    <property type="entry name" value="NITRATE/NITRITE SENSOR PROTEIN NARX-RELATED"/>
    <property type="match status" value="1"/>
</dbReference>
<evidence type="ECO:0000256" key="4">
    <source>
        <dbReference type="ARBA" id="ARBA00022679"/>
    </source>
</evidence>
<keyword evidence="6" id="KW-0418">Kinase</keyword>
<feature type="transmembrane region" description="Helical" evidence="9">
    <location>
        <begin position="181"/>
        <end position="201"/>
    </location>
</feature>
<feature type="transmembrane region" description="Helical" evidence="9">
    <location>
        <begin position="247"/>
        <end position="265"/>
    </location>
</feature>
<comment type="catalytic activity">
    <reaction evidence="1">
        <text>ATP + protein L-histidine = ADP + protein N-phospho-L-histidine.</text>
        <dbReference type="EC" id="2.7.13.3"/>
    </reaction>
</comment>
<evidence type="ECO:0000259" key="10">
    <source>
        <dbReference type="Pfam" id="PF02518"/>
    </source>
</evidence>
<evidence type="ECO:0000256" key="3">
    <source>
        <dbReference type="ARBA" id="ARBA00022553"/>
    </source>
</evidence>
<dbReference type="Gene3D" id="3.30.565.10">
    <property type="entry name" value="Histidine kinase-like ATPase, C-terminal domain"/>
    <property type="match status" value="1"/>
</dbReference>
<evidence type="ECO:0000256" key="9">
    <source>
        <dbReference type="SAM" id="Phobius"/>
    </source>
</evidence>
<sequence length="677" mass="71594">MSPALAADQVGYDEPRSLAGEVVVGSLGLLVLGLVAYGATLDFHVGNLHNALLALTFAGVGLYVLWARPGQRMGLVFVLLGVADAVMYFGRQAGLHSPALPGGAWLAWVSIWLVPLVMAAAGVGIMVFPTGQHLSWRWRAAARTMVGVASLIALASALWPIEDDWSHSRLVFPFDVGGEDVARAVVWPVMLSSYLGFQVLWAAAVVTRLRRADSVEVRQLRWFVFAVAVSAMLMLTGQLVWDTPLLGLLSLPLVPLAAGVAIVRYRLYDIDPIITRTLVGGAMVLLVSGGYVGLVVGAGALIPVSDRVLALAATAAVAVVFEPVRRRAQRLADRLVYGRRATPYETLSRLSAQLSRNDEGLLEGLAATIAGGVGASEVVVWLGDVERMAAVAAWPTRAPAGSSPLTELGGRRALVRPVSRDGVVQGALVLTMAPGEAMTPAKDQLLDDLVAQTGLVIDHRARLEEVAQQAAALQAAARRIVTAEDSARRRIERDLHDGAQQRLVSLGMELGALVERAAASGDPELVLRAEHARTQLLEATAELREMARGVHPAVLTQDGLEAALANLADRSSVPVRLHVALDRRPPAEVEATTYFLVSEALTNAARHAGARVVDVDVTLDGDRLTVEVRDDGTGGAGLAPDRGLQGLADRLSALDARLEVASPLGGGTTVRTVLRCG</sequence>
<protein>
    <recommendedName>
        <fullName evidence="2">histidine kinase</fullName>
        <ecNumber evidence="2">2.7.13.3</ecNumber>
    </recommendedName>
</protein>
<keyword evidence="7" id="KW-0067">ATP-binding</keyword>
<keyword evidence="8" id="KW-0902">Two-component regulatory system</keyword>
<evidence type="ECO:0000256" key="7">
    <source>
        <dbReference type="ARBA" id="ARBA00022840"/>
    </source>
</evidence>
<feature type="domain" description="Signal transduction histidine kinase subgroup 3 dimerisation and phosphoacceptor" evidence="11">
    <location>
        <begin position="488"/>
        <end position="555"/>
    </location>
</feature>
<dbReference type="RefSeq" id="WP_191197270.1">
    <property type="nucleotide sequence ID" value="NZ_JACXYZ010000005.1"/>
</dbReference>
<evidence type="ECO:0000256" key="1">
    <source>
        <dbReference type="ARBA" id="ARBA00000085"/>
    </source>
</evidence>
<feature type="transmembrane region" description="Helical" evidence="9">
    <location>
        <begin position="222"/>
        <end position="241"/>
    </location>
</feature>
<dbReference type="SUPFAM" id="SSF55874">
    <property type="entry name" value="ATPase domain of HSP90 chaperone/DNA topoisomerase II/histidine kinase"/>
    <property type="match status" value="1"/>
</dbReference>
<dbReference type="CDD" id="cd16917">
    <property type="entry name" value="HATPase_UhpB-NarQ-NarX-like"/>
    <property type="match status" value="1"/>
</dbReference>
<dbReference type="InterPro" id="IPR050482">
    <property type="entry name" value="Sensor_HK_TwoCompSys"/>
</dbReference>
<comment type="caution">
    <text evidence="12">The sequence shown here is derived from an EMBL/GenBank/DDBJ whole genome shotgun (WGS) entry which is preliminary data.</text>
</comment>
<dbReference type="Pfam" id="PF07730">
    <property type="entry name" value="HisKA_3"/>
    <property type="match status" value="1"/>
</dbReference>
<dbReference type="Pfam" id="PF02518">
    <property type="entry name" value="HATPase_c"/>
    <property type="match status" value="1"/>
</dbReference>
<keyword evidence="13" id="KW-1185">Reference proteome</keyword>
<dbReference type="EC" id="2.7.13.3" evidence="2"/>
<name>A0ABR8NHU6_9ACTN</name>
<dbReference type="InterPro" id="IPR011712">
    <property type="entry name" value="Sig_transdc_His_kin_sub3_dim/P"/>
</dbReference>
<dbReference type="Gene3D" id="1.20.5.1930">
    <property type="match status" value="1"/>
</dbReference>
<keyword evidence="9" id="KW-0472">Membrane</keyword>
<dbReference type="PANTHER" id="PTHR24421:SF10">
    <property type="entry name" value="NITRATE_NITRITE SENSOR PROTEIN NARQ"/>
    <property type="match status" value="1"/>
</dbReference>
<evidence type="ECO:0000256" key="6">
    <source>
        <dbReference type="ARBA" id="ARBA00022777"/>
    </source>
</evidence>
<evidence type="ECO:0000256" key="2">
    <source>
        <dbReference type="ARBA" id="ARBA00012438"/>
    </source>
</evidence>
<reference evidence="12 13" key="1">
    <citation type="submission" date="2020-09" db="EMBL/GenBank/DDBJ databases">
        <title>novel species in genus Nocardioides.</title>
        <authorList>
            <person name="Zhang G."/>
        </authorList>
    </citation>
    <scope>NUCLEOTIDE SEQUENCE [LARGE SCALE GENOMIC DNA]</scope>
    <source>
        <strain evidence="12 13">KCTC 39551</strain>
    </source>
</reference>
<keyword evidence="9" id="KW-1133">Transmembrane helix</keyword>
<dbReference type="EMBL" id="JACXYZ010000005">
    <property type="protein sequence ID" value="MBD3927430.1"/>
    <property type="molecule type" value="Genomic_DNA"/>
</dbReference>
<feature type="transmembrane region" description="Helical" evidence="9">
    <location>
        <begin position="73"/>
        <end position="90"/>
    </location>
</feature>
<feature type="transmembrane region" description="Helical" evidence="9">
    <location>
        <begin position="105"/>
        <end position="128"/>
    </location>
</feature>
<feature type="domain" description="Histidine kinase/HSP90-like ATPase" evidence="10">
    <location>
        <begin position="594"/>
        <end position="671"/>
    </location>
</feature>
<dbReference type="Proteomes" id="UP000618818">
    <property type="component" value="Unassembled WGS sequence"/>
</dbReference>
<dbReference type="InterPro" id="IPR036890">
    <property type="entry name" value="HATPase_C_sf"/>
</dbReference>
<feature type="transmembrane region" description="Helical" evidence="9">
    <location>
        <begin position="277"/>
        <end position="302"/>
    </location>
</feature>
<keyword evidence="3" id="KW-0597">Phosphoprotein</keyword>
<accession>A0ABR8NHU6</accession>
<keyword evidence="4" id="KW-0808">Transferase</keyword>
<feature type="transmembrane region" description="Helical" evidence="9">
    <location>
        <begin position="22"/>
        <end position="41"/>
    </location>
</feature>